<dbReference type="InterPro" id="IPR001245">
    <property type="entry name" value="Ser-Thr/Tyr_kinase_cat_dom"/>
</dbReference>
<dbReference type="SUPFAM" id="SSF56112">
    <property type="entry name" value="Protein kinase-like (PK-like)"/>
    <property type="match status" value="1"/>
</dbReference>
<dbReference type="InterPro" id="IPR051681">
    <property type="entry name" value="Ser/Thr_Kinases-Pseudokinases"/>
</dbReference>
<comment type="caution">
    <text evidence="2">The sequence shown here is derived from an EMBL/GenBank/DDBJ whole genome shotgun (WGS) entry which is preliminary data.</text>
</comment>
<sequence length="269" mass="31152">MLIAYSIPNSIGNKSSRKNDTDKTHSMLLYTAPEVLHNNLYTSNLKLVAQLEEAFSSQHINYFNYNEFTDFEQIGHRGFSEMYKCKWKDLRITVALKNLSVNNNNFQIVKEFAEDGNLQEYLKINYLNLQLTDKLRIAKEIVLSLNFLHKCNIVHQNLKTYCNIGLEIPAPKNHKLAIFPNIFNHLNLSSGIILSNDLKNAYIADLELSTKFNISSKSNSENEVYLFGMFIWEILIHSKELGRLPSAEKIYKVIKERQNAEKIIPINNY</sequence>
<evidence type="ECO:0000259" key="1">
    <source>
        <dbReference type="PROSITE" id="PS50011"/>
    </source>
</evidence>
<gene>
    <name evidence="2" type="ORF">C2G38_2144099</name>
</gene>
<evidence type="ECO:0000313" key="3">
    <source>
        <dbReference type="Proteomes" id="UP000266673"/>
    </source>
</evidence>
<dbReference type="InterPro" id="IPR011009">
    <property type="entry name" value="Kinase-like_dom_sf"/>
</dbReference>
<dbReference type="GO" id="GO:0005524">
    <property type="term" value="F:ATP binding"/>
    <property type="evidence" value="ECO:0007669"/>
    <property type="project" value="InterPro"/>
</dbReference>
<reference evidence="2 3" key="1">
    <citation type="submission" date="2018-06" db="EMBL/GenBank/DDBJ databases">
        <title>Comparative genomics reveals the genomic features of Rhizophagus irregularis, R. cerebriforme, R. diaphanum and Gigaspora rosea, and their symbiotic lifestyle signature.</title>
        <authorList>
            <person name="Morin E."/>
            <person name="San Clemente H."/>
            <person name="Chen E.C.H."/>
            <person name="De La Providencia I."/>
            <person name="Hainaut M."/>
            <person name="Kuo A."/>
            <person name="Kohler A."/>
            <person name="Murat C."/>
            <person name="Tang N."/>
            <person name="Roy S."/>
            <person name="Loubradou J."/>
            <person name="Henrissat B."/>
            <person name="Grigoriev I.V."/>
            <person name="Corradi N."/>
            <person name="Roux C."/>
            <person name="Martin F.M."/>
        </authorList>
    </citation>
    <scope>NUCLEOTIDE SEQUENCE [LARGE SCALE GENOMIC DNA]</scope>
    <source>
        <strain evidence="2 3">DAOM 194757</strain>
    </source>
</reference>
<feature type="domain" description="Protein kinase" evidence="1">
    <location>
        <begin position="1"/>
        <end position="269"/>
    </location>
</feature>
<dbReference type="PANTHER" id="PTHR44329">
    <property type="entry name" value="SERINE/THREONINE-PROTEIN KINASE TNNI3K-RELATED"/>
    <property type="match status" value="1"/>
</dbReference>
<keyword evidence="2" id="KW-0808">Transferase</keyword>
<dbReference type="EMBL" id="QKWP01000839">
    <property type="protein sequence ID" value="RIB14351.1"/>
    <property type="molecule type" value="Genomic_DNA"/>
</dbReference>
<dbReference type="Proteomes" id="UP000266673">
    <property type="component" value="Unassembled WGS sequence"/>
</dbReference>
<dbReference type="Gene3D" id="1.10.510.10">
    <property type="entry name" value="Transferase(Phosphotransferase) domain 1"/>
    <property type="match status" value="1"/>
</dbReference>
<keyword evidence="2" id="KW-0418">Kinase</keyword>
<keyword evidence="3" id="KW-1185">Reference proteome</keyword>
<name>A0A397UXM3_9GLOM</name>
<dbReference type="Pfam" id="PF07714">
    <property type="entry name" value="PK_Tyr_Ser-Thr"/>
    <property type="match status" value="1"/>
</dbReference>
<proteinExistence type="predicted"/>
<dbReference type="InterPro" id="IPR000719">
    <property type="entry name" value="Prot_kinase_dom"/>
</dbReference>
<organism evidence="2 3">
    <name type="scientific">Gigaspora rosea</name>
    <dbReference type="NCBI Taxonomy" id="44941"/>
    <lineage>
        <taxon>Eukaryota</taxon>
        <taxon>Fungi</taxon>
        <taxon>Fungi incertae sedis</taxon>
        <taxon>Mucoromycota</taxon>
        <taxon>Glomeromycotina</taxon>
        <taxon>Glomeromycetes</taxon>
        <taxon>Diversisporales</taxon>
        <taxon>Gigasporaceae</taxon>
        <taxon>Gigaspora</taxon>
    </lineage>
</organism>
<dbReference type="OrthoDB" id="6718656at2759"/>
<evidence type="ECO:0000313" key="2">
    <source>
        <dbReference type="EMBL" id="RIB14351.1"/>
    </source>
</evidence>
<dbReference type="GO" id="GO:0004674">
    <property type="term" value="F:protein serine/threonine kinase activity"/>
    <property type="evidence" value="ECO:0007669"/>
    <property type="project" value="TreeGrafter"/>
</dbReference>
<dbReference type="AlphaFoldDB" id="A0A397UXM3"/>
<protein>
    <submittedName>
        <fullName evidence="2">Kinase-like domain-containing protein</fullName>
    </submittedName>
</protein>
<accession>A0A397UXM3</accession>
<dbReference type="PROSITE" id="PS50011">
    <property type="entry name" value="PROTEIN_KINASE_DOM"/>
    <property type="match status" value="1"/>
</dbReference>